<name>I0H2R6_ACTM4</name>
<dbReference type="GO" id="GO:0000272">
    <property type="term" value="P:polysaccharide catabolic process"/>
    <property type="evidence" value="ECO:0007669"/>
    <property type="project" value="UniProtKB-KW"/>
</dbReference>
<dbReference type="HOGENOM" id="CLU_1113991_0_0_11"/>
<dbReference type="RefSeq" id="WP_014442198.1">
    <property type="nucleotide sequence ID" value="NC_017093.1"/>
</dbReference>
<dbReference type="STRING" id="512565.AMIS_20830"/>
<keyword evidence="1" id="KW-0326">Glycosidase</keyword>
<dbReference type="InterPro" id="IPR013783">
    <property type="entry name" value="Ig-like_fold"/>
</dbReference>
<dbReference type="EMBL" id="AP012319">
    <property type="protein sequence ID" value="BAL87303.1"/>
    <property type="molecule type" value="Genomic_DNA"/>
</dbReference>
<keyword evidence="4" id="KW-1185">Reference proteome</keyword>
<protein>
    <recommendedName>
        <fullName evidence="5">Fibronectin type-III domain-containing protein</fullName>
    </recommendedName>
</protein>
<evidence type="ECO:0008006" key="5">
    <source>
        <dbReference type="Google" id="ProtNLM"/>
    </source>
</evidence>
<dbReference type="KEGG" id="ams:AMIS_20830"/>
<dbReference type="SUPFAM" id="SSF49265">
    <property type="entry name" value="Fibronectin type III"/>
    <property type="match status" value="1"/>
</dbReference>
<evidence type="ECO:0000313" key="3">
    <source>
        <dbReference type="EMBL" id="BAL87303.1"/>
    </source>
</evidence>
<proteinExistence type="predicted"/>
<accession>I0H2R6</accession>
<organism evidence="3 4">
    <name type="scientific">Actinoplanes missouriensis (strain ATCC 14538 / DSM 43046 / CBS 188.64 / JCM 3121 / NBRC 102363 / NCIMB 12654 / NRRL B-3342 / UNCC 431)</name>
    <dbReference type="NCBI Taxonomy" id="512565"/>
    <lineage>
        <taxon>Bacteria</taxon>
        <taxon>Bacillati</taxon>
        <taxon>Actinomycetota</taxon>
        <taxon>Actinomycetes</taxon>
        <taxon>Micromonosporales</taxon>
        <taxon>Micromonosporaceae</taxon>
        <taxon>Actinoplanes</taxon>
    </lineage>
</organism>
<dbReference type="InterPro" id="IPR036116">
    <property type="entry name" value="FN3_sf"/>
</dbReference>
<gene>
    <name evidence="3" type="ordered locus">AMIS_20830</name>
</gene>
<evidence type="ECO:0000256" key="2">
    <source>
        <dbReference type="ARBA" id="ARBA00023326"/>
    </source>
</evidence>
<evidence type="ECO:0000256" key="1">
    <source>
        <dbReference type="ARBA" id="ARBA00023295"/>
    </source>
</evidence>
<dbReference type="GO" id="GO:0016798">
    <property type="term" value="F:hydrolase activity, acting on glycosyl bonds"/>
    <property type="evidence" value="ECO:0007669"/>
    <property type="project" value="UniProtKB-KW"/>
</dbReference>
<keyword evidence="2" id="KW-0119">Carbohydrate metabolism</keyword>
<dbReference type="AlphaFoldDB" id="I0H2R6"/>
<evidence type="ECO:0000313" key="4">
    <source>
        <dbReference type="Proteomes" id="UP000007882"/>
    </source>
</evidence>
<reference evidence="3" key="1">
    <citation type="submission" date="2012-02" db="EMBL/GenBank/DDBJ databases">
        <title>Complete genome sequence of Actinoplanes missouriensis 431 (= NBRC 102363).</title>
        <authorList>
            <person name="Ohnishi Y."/>
            <person name="Ishikawa J."/>
            <person name="Sekine M."/>
            <person name="Hosoyama A."/>
            <person name="Harada T."/>
            <person name="Narita H."/>
            <person name="Hata T."/>
            <person name="Konno Y."/>
            <person name="Tutikane K."/>
            <person name="Fujita N."/>
            <person name="Horinouchi S."/>
            <person name="Hayakawa M."/>
        </authorList>
    </citation>
    <scope>NUCLEOTIDE SEQUENCE [LARGE SCALE GENOMIC DNA]</scope>
    <source>
        <strain evidence="3">431</strain>
    </source>
</reference>
<dbReference type="PATRIC" id="fig|512565.3.peg.2086"/>
<dbReference type="CDD" id="cd00063">
    <property type="entry name" value="FN3"/>
    <property type="match status" value="1"/>
</dbReference>
<keyword evidence="2" id="KW-0624">Polysaccharide degradation</keyword>
<dbReference type="Proteomes" id="UP000007882">
    <property type="component" value="Chromosome"/>
</dbReference>
<dbReference type="Gene3D" id="2.60.40.10">
    <property type="entry name" value="Immunoglobulins"/>
    <property type="match status" value="1"/>
</dbReference>
<keyword evidence="1" id="KW-0378">Hydrolase</keyword>
<sequence>MPEWINRTVGIANRTPGVNDATINFTPAAAGGLLVVVSGGPIVQSWPGAWTERLQPVNNTELSVATKTATAGESSVVVTRSNGNYPLAWLVYEFPAGSAWGVGTSAAGTNTAPTLSGITVGQSVFAAISGVVAANDPTPAYNSTWTTPSVEDYDATVPGDTVTDGAYVSVAYVDAYGSTSLTPAGTYGASSSREWAVWSITVPAGDTTAPTVPTGLQVTAIGATTATVSWTASTDAVGVTGYEVEVTGP</sequence>
<dbReference type="InterPro" id="IPR003961">
    <property type="entry name" value="FN3_dom"/>
</dbReference>